<sequence length="464" mass="52603">MPPRLKKKKASLKAPVRPSVNEDIGSQPKPDPIVDDTDRKTDPDPGDAVDSVETDYEEYIIFGEELKEFGWLKPQRLAFFQEQDVKSDFIQQISKRQWGTAADNVLATLEETVLRAITTFDGNLNHLVATDPAVALALEQYEKSGLKDQPYIYVCALTHDESKEFAPFTVNEAREIAYHAQLYPDAQELAYDIDRAHISDWQQNWTREGARYFLHTEKTETGNYGPVSINRCKILRRFAYALFKIAALAENAGKSTVPVMHYIGYATKPQIRKQRYEAGDKCGNWLTQCVLAITKALKISTHMSTHPLFLVNADVSGPVAEMLLSRMTRAYYFAGGLNTGQASGSMAHIRAGIITDKQRDQWWARSVKHQDTPKYTRRLEQETRRGALLKKTKDARGILPGTELYEKATKSKLQQQQFEEIKRNYQKATDALADPLEMQLARESSPEFAKKMDSVGKFIAKKEA</sequence>
<comment type="caution">
    <text evidence="2">The sequence shown here is derived from an EMBL/GenBank/DDBJ whole genome shotgun (WGS) entry which is preliminary data.</text>
</comment>
<dbReference type="OrthoDB" id="3799243at2759"/>
<keyword evidence="3" id="KW-1185">Reference proteome</keyword>
<dbReference type="AlphaFoldDB" id="A0A9P4TIL1"/>
<dbReference type="Proteomes" id="UP000801428">
    <property type="component" value="Unassembled WGS sequence"/>
</dbReference>
<gene>
    <name evidence="2" type="ORF">E8E13_003508</name>
</gene>
<reference evidence="2" key="1">
    <citation type="submission" date="2019-04" db="EMBL/GenBank/DDBJ databases">
        <title>Sequencing of skin fungus with MAO and IRED activity.</title>
        <authorList>
            <person name="Marsaioli A.J."/>
            <person name="Bonatto J.M.C."/>
            <person name="Reis Junior O."/>
        </authorList>
    </citation>
    <scope>NUCLEOTIDE SEQUENCE</scope>
    <source>
        <strain evidence="2">30M1</strain>
    </source>
</reference>
<evidence type="ECO:0000313" key="3">
    <source>
        <dbReference type="Proteomes" id="UP000801428"/>
    </source>
</evidence>
<accession>A0A9P4TIL1</accession>
<feature type="region of interest" description="Disordered" evidence="1">
    <location>
        <begin position="1"/>
        <end position="50"/>
    </location>
</feature>
<dbReference type="EMBL" id="SWKU01000006">
    <property type="protein sequence ID" value="KAF3005644.1"/>
    <property type="molecule type" value="Genomic_DNA"/>
</dbReference>
<protein>
    <submittedName>
        <fullName evidence="2">Uncharacterized protein</fullName>
    </submittedName>
</protein>
<proteinExistence type="predicted"/>
<name>A0A9P4TIL1_CURKU</name>
<evidence type="ECO:0000256" key="1">
    <source>
        <dbReference type="SAM" id="MobiDB-lite"/>
    </source>
</evidence>
<feature type="compositionally biased region" description="Basic residues" evidence="1">
    <location>
        <begin position="1"/>
        <end position="11"/>
    </location>
</feature>
<evidence type="ECO:0000313" key="2">
    <source>
        <dbReference type="EMBL" id="KAF3005644.1"/>
    </source>
</evidence>
<organism evidence="2 3">
    <name type="scientific">Curvularia kusanoi</name>
    <name type="common">Cochliobolus kusanoi</name>
    <dbReference type="NCBI Taxonomy" id="90978"/>
    <lineage>
        <taxon>Eukaryota</taxon>
        <taxon>Fungi</taxon>
        <taxon>Dikarya</taxon>
        <taxon>Ascomycota</taxon>
        <taxon>Pezizomycotina</taxon>
        <taxon>Dothideomycetes</taxon>
        <taxon>Pleosporomycetidae</taxon>
        <taxon>Pleosporales</taxon>
        <taxon>Pleosporineae</taxon>
        <taxon>Pleosporaceae</taxon>
        <taxon>Curvularia</taxon>
    </lineage>
</organism>